<keyword evidence="3 15" id="KW-0547">Nucleotide-binding</keyword>
<comment type="caution">
    <text evidence="18">The sequence shown here is derived from an EMBL/GenBank/DDBJ whole genome shotgun (WGS) entry which is preliminary data.</text>
</comment>
<protein>
    <recommendedName>
        <fullName evidence="13">DNA 3'-5' helicase</fullName>
        <ecNumber evidence="13">5.6.2.4</ecNumber>
    </recommendedName>
</protein>
<evidence type="ECO:0000259" key="17">
    <source>
        <dbReference type="PROSITE" id="PS51217"/>
    </source>
</evidence>
<accession>A0A0G1BID5</accession>
<dbReference type="Pfam" id="PF13361">
    <property type="entry name" value="UvrD_C"/>
    <property type="match status" value="1"/>
</dbReference>
<keyword evidence="2" id="KW-0540">Nuclease</keyword>
<dbReference type="SUPFAM" id="SSF52540">
    <property type="entry name" value="P-loop containing nucleoside triphosphate hydrolases"/>
    <property type="match status" value="1"/>
</dbReference>
<evidence type="ECO:0000256" key="4">
    <source>
        <dbReference type="ARBA" id="ARBA00022763"/>
    </source>
</evidence>
<evidence type="ECO:0000256" key="14">
    <source>
        <dbReference type="ARBA" id="ARBA00048988"/>
    </source>
</evidence>
<evidence type="ECO:0000256" key="13">
    <source>
        <dbReference type="ARBA" id="ARBA00034808"/>
    </source>
</evidence>
<keyword evidence="11" id="KW-0413">Isomerase</keyword>
<dbReference type="PROSITE" id="PS51217">
    <property type="entry name" value="UVRD_HELICASE_CTER"/>
    <property type="match status" value="1"/>
</dbReference>
<evidence type="ECO:0000256" key="6">
    <source>
        <dbReference type="ARBA" id="ARBA00022806"/>
    </source>
</evidence>
<dbReference type="GO" id="GO:0005524">
    <property type="term" value="F:ATP binding"/>
    <property type="evidence" value="ECO:0007669"/>
    <property type="project" value="UniProtKB-UniRule"/>
</dbReference>
<dbReference type="InterPro" id="IPR038726">
    <property type="entry name" value="PDDEXK_AddAB-type"/>
</dbReference>
<feature type="binding site" evidence="15">
    <location>
        <begin position="25"/>
        <end position="32"/>
    </location>
    <ligand>
        <name>ATP</name>
        <dbReference type="ChEBI" id="CHEBI:30616"/>
    </ligand>
</feature>
<evidence type="ECO:0000256" key="15">
    <source>
        <dbReference type="PROSITE-ProRule" id="PRU00560"/>
    </source>
</evidence>
<dbReference type="Proteomes" id="UP000034320">
    <property type="component" value="Unassembled WGS sequence"/>
</dbReference>
<evidence type="ECO:0000256" key="3">
    <source>
        <dbReference type="ARBA" id="ARBA00022741"/>
    </source>
</evidence>
<organism evidence="18 19">
    <name type="scientific">Candidatus Gottesmanbacteria bacterium GW2011_GWA2_42_18</name>
    <dbReference type="NCBI Taxonomy" id="1618442"/>
    <lineage>
        <taxon>Bacteria</taxon>
        <taxon>Candidatus Gottesmaniibacteriota</taxon>
    </lineage>
</organism>
<evidence type="ECO:0000256" key="2">
    <source>
        <dbReference type="ARBA" id="ARBA00022722"/>
    </source>
</evidence>
<dbReference type="SUPFAM" id="SSF52980">
    <property type="entry name" value="Restriction endonuclease-like"/>
    <property type="match status" value="1"/>
</dbReference>
<gene>
    <name evidence="18" type="ORF">UV09_C0023G0030</name>
</gene>
<dbReference type="PANTHER" id="PTHR11070:SF48">
    <property type="entry name" value="ATP-DEPENDENT HELICASE_NUCLEASE SUBUNIT A"/>
    <property type="match status" value="1"/>
</dbReference>
<feature type="domain" description="UvrD-like helicase C-terminal" evidence="17">
    <location>
        <begin position="298"/>
        <end position="605"/>
    </location>
</feature>
<proteinExistence type="inferred from homology"/>
<evidence type="ECO:0000256" key="5">
    <source>
        <dbReference type="ARBA" id="ARBA00022801"/>
    </source>
</evidence>
<evidence type="ECO:0000256" key="8">
    <source>
        <dbReference type="ARBA" id="ARBA00022840"/>
    </source>
</evidence>
<dbReference type="InterPro" id="IPR014017">
    <property type="entry name" value="DNA_helicase_UvrD-like_C"/>
</dbReference>
<evidence type="ECO:0000313" key="19">
    <source>
        <dbReference type="Proteomes" id="UP000034320"/>
    </source>
</evidence>
<dbReference type="AlphaFoldDB" id="A0A0G1BID5"/>
<dbReference type="Pfam" id="PF12705">
    <property type="entry name" value="PDDEXK_1"/>
    <property type="match status" value="1"/>
</dbReference>
<evidence type="ECO:0000256" key="10">
    <source>
        <dbReference type="ARBA" id="ARBA00023204"/>
    </source>
</evidence>
<keyword evidence="6 15" id="KW-0347">Helicase</keyword>
<evidence type="ECO:0000259" key="16">
    <source>
        <dbReference type="PROSITE" id="PS51198"/>
    </source>
</evidence>
<dbReference type="InterPro" id="IPR011335">
    <property type="entry name" value="Restrct_endonuc-II-like"/>
</dbReference>
<keyword evidence="4" id="KW-0227">DNA damage</keyword>
<keyword evidence="5 15" id="KW-0378">Hydrolase</keyword>
<dbReference type="GO" id="GO:0033202">
    <property type="term" value="C:DNA helicase complex"/>
    <property type="evidence" value="ECO:0007669"/>
    <property type="project" value="TreeGrafter"/>
</dbReference>
<dbReference type="InterPro" id="IPR014016">
    <property type="entry name" value="UvrD-like_ATP-bd"/>
</dbReference>
<keyword evidence="8 15" id="KW-0067">ATP-binding</keyword>
<evidence type="ECO:0000256" key="11">
    <source>
        <dbReference type="ARBA" id="ARBA00023235"/>
    </source>
</evidence>
<dbReference type="GO" id="GO:0043138">
    <property type="term" value="F:3'-5' DNA helicase activity"/>
    <property type="evidence" value="ECO:0007669"/>
    <property type="project" value="UniProtKB-EC"/>
</dbReference>
<dbReference type="Gene3D" id="1.10.10.160">
    <property type="match status" value="1"/>
</dbReference>
<dbReference type="Gene3D" id="3.90.320.10">
    <property type="match status" value="1"/>
</dbReference>
<dbReference type="PATRIC" id="fig|1618442.3.peg.974"/>
<dbReference type="PANTHER" id="PTHR11070">
    <property type="entry name" value="UVRD / RECB / PCRA DNA HELICASE FAMILY MEMBER"/>
    <property type="match status" value="1"/>
</dbReference>
<dbReference type="InterPro" id="IPR000212">
    <property type="entry name" value="DNA_helicase_UvrD/REP"/>
</dbReference>
<keyword evidence="9" id="KW-0238">DNA-binding</keyword>
<comment type="catalytic activity">
    <reaction evidence="14">
        <text>ATP + H2O = ADP + phosphate + H(+)</text>
        <dbReference type="Rhea" id="RHEA:13065"/>
        <dbReference type="ChEBI" id="CHEBI:15377"/>
        <dbReference type="ChEBI" id="CHEBI:15378"/>
        <dbReference type="ChEBI" id="CHEBI:30616"/>
        <dbReference type="ChEBI" id="CHEBI:43474"/>
        <dbReference type="ChEBI" id="CHEBI:456216"/>
        <dbReference type="EC" id="5.6.2.4"/>
    </reaction>
</comment>
<comment type="catalytic activity">
    <reaction evidence="12">
        <text>Couples ATP hydrolysis with the unwinding of duplex DNA by translocating in the 3'-5' direction.</text>
        <dbReference type="EC" id="5.6.2.4"/>
    </reaction>
</comment>
<dbReference type="EMBL" id="LCDD01000023">
    <property type="protein sequence ID" value="KKS46076.1"/>
    <property type="molecule type" value="Genomic_DNA"/>
</dbReference>
<dbReference type="Gene3D" id="3.40.50.300">
    <property type="entry name" value="P-loop containing nucleotide triphosphate hydrolases"/>
    <property type="match status" value="2"/>
</dbReference>
<reference evidence="18 19" key="1">
    <citation type="journal article" date="2015" name="Nature">
        <title>rRNA introns, odd ribosomes, and small enigmatic genomes across a large radiation of phyla.</title>
        <authorList>
            <person name="Brown C.T."/>
            <person name="Hug L.A."/>
            <person name="Thomas B.C."/>
            <person name="Sharon I."/>
            <person name="Castelle C.J."/>
            <person name="Singh A."/>
            <person name="Wilkins M.J."/>
            <person name="Williams K.H."/>
            <person name="Banfield J.F."/>
        </authorList>
    </citation>
    <scope>NUCLEOTIDE SEQUENCE [LARGE SCALE GENOMIC DNA]</scope>
</reference>
<dbReference type="GO" id="GO:0005829">
    <property type="term" value="C:cytosol"/>
    <property type="evidence" value="ECO:0007669"/>
    <property type="project" value="TreeGrafter"/>
</dbReference>
<feature type="domain" description="UvrD-like helicase ATP-binding" evidence="16">
    <location>
        <begin position="4"/>
        <end position="297"/>
    </location>
</feature>
<keyword evidence="10" id="KW-0234">DNA repair</keyword>
<keyword evidence="7" id="KW-0269">Exonuclease</keyword>
<dbReference type="InterPro" id="IPR011604">
    <property type="entry name" value="PDDEXK-like_dom_sf"/>
</dbReference>
<sequence>MNNPVFNKSQSEAIQHGAGPLLIIAGAGTGKTTVVTERIRYLIENKKALPQEILALTFTEKAAREMEERVDRVLPYGLTQMWIMTFHSFGDRLLRQEALEIGLDPGFKLMTQAESIIFFRKNLFQFELDYFRPLGNPGKFIDALLTHFNRLKDEDISPEQYFDWAKKTTFEEVEKGKYLELSKAYQKYEELKVKGGLIDFSDLIAGSLKLFRQRKNILKQYQAKFKYILIDEFQDTNYAQNQLIELLAAGHKNITVVGDDDQAIYRFRGAAVSNIIQFRKTYPESKIVVLTGNYRSSEAILSASYKLIQNNNPDRLEVKEKIDKKLTAERSIKGEEVEFIYQERVEDEAEAVVKKIKKLAGSRNTWSDFAILLRANNHAEPFIRALARAGIPYQFLGPGRLFKQKEVKNLIAYLKFLAENDNSVALYRVISMPLFDMAVRDLSAILNFSRKMGMSLYESLDLISGHHRKIPDHWSLRSNYRLYLPYLSEKTVQAVIKFTAMIENHLQKARNETAGQILFSFLEDSGLLQKLTEYKTSLEEKEAVNISRFFDKLKSYETDHDDASIFAVNDWIDMAIELGESPLAADTDWVGNTAVNILTVHSSKGLEFPVVFLVNLVAERFPTRERSDKIPIPDALIKEILPEGDYHLQEERRLFYVGATRARDRLYLTAANLYGEGKRERKISPYVSETLGKQPAKMEQEANQLNLLNWQKTEEIEETVKRPPVEYLSYSQIETYLTCPLQYKYRYLIKIPVPQSAAASFGSSMHLALQKFYERFQKGEQLTEEILLRILDQVWIPLGYGTKNYEEKMKAKGYEMLSTFFSKTFDAKTKVSDLEKLFRIKLTPVLKLGGKIDRVDSLAGNKIEIIDYKTGKVPSENEIKKNLQMTVYALAAADLGIYNRKPEQVVLSFYFLATGDKISSSRTAEDLKGAREKIIAVAREIESSQFNAKTGPWCTFCDFKMICEAWQ</sequence>
<name>A0A0G1BID5_9BACT</name>
<dbReference type="EC" id="5.6.2.4" evidence="13"/>
<evidence type="ECO:0000313" key="18">
    <source>
        <dbReference type="EMBL" id="KKS46076.1"/>
    </source>
</evidence>
<dbReference type="GO" id="GO:0004527">
    <property type="term" value="F:exonuclease activity"/>
    <property type="evidence" value="ECO:0007669"/>
    <property type="project" value="UniProtKB-KW"/>
</dbReference>
<evidence type="ECO:0000256" key="7">
    <source>
        <dbReference type="ARBA" id="ARBA00022839"/>
    </source>
</evidence>
<dbReference type="Gene3D" id="1.10.486.10">
    <property type="entry name" value="PCRA, domain 4"/>
    <property type="match status" value="1"/>
</dbReference>
<evidence type="ECO:0000256" key="1">
    <source>
        <dbReference type="ARBA" id="ARBA00009922"/>
    </source>
</evidence>
<dbReference type="CDD" id="cd17932">
    <property type="entry name" value="DEXQc_UvrD"/>
    <property type="match status" value="1"/>
</dbReference>
<dbReference type="InterPro" id="IPR013986">
    <property type="entry name" value="DExx_box_DNA_helicase_dom_sf"/>
</dbReference>
<dbReference type="GO" id="GO:0000725">
    <property type="term" value="P:recombinational repair"/>
    <property type="evidence" value="ECO:0007669"/>
    <property type="project" value="TreeGrafter"/>
</dbReference>
<dbReference type="Pfam" id="PF00580">
    <property type="entry name" value="UvrD-helicase"/>
    <property type="match status" value="1"/>
</dbReference>
<dbReference type="GO" id="GO:0003677">
    <property type="term" value="F:DNA binding"/>
    <property type="evidence" value="ECO:0007669"/>
    <property type="project" value="UniProtKB-KW"/>
</dbReference>
<comment type="similarity">
    <text evidence="1">Belongs to the helicase family. UvrD subfamily.</text>
</comment>
<dbReference type="InterPro" id="IPR027417">
    <property type="entry name" value="P-loop_NTPase"/>
</dbReference>
<dbReference type="PROSITE" id="PS51198">
    <property type="entry name" value="UVRD_HELICASE_ATP_BIND"/>
    <property type="match status" value="1"/>
</dbReference>
<evidence type="ECO:0000256" key="12">
    <source>
        <dbReference type="ARBA" id="ARBA00034617"/>
    </source>
</evidence>
<evidence type="ECO:0000256" key="9">
    <source>
        <dbReference type="ARBA" id="ARBA00023125"/>
    </source>
</evidence>